<feature type="region of interest" description="Disordered" evidence="1">
    <location>
        <begin position="11"/>
        <end position="43"/>
    </location>
</feature>
<dbReference type="Proteomes" id="UP000626109">
    <property type="component" value="Unassembled WGS sequence"/>
</dbReference>
<evidence type="ECO:0000313" key="3">
    <source>
        <dbReference type="Proteomes" id="UP000626109"/>
    </source>
</evidence>
<dbReference type="InterPro" id="IPR011990">
    <property type="entry name" value="TPR-like_helical_dom_sf"/>
</dbReference>
<comment type="caution">
    <text evidence="2">The sequence shown here is derived from an EMBL/GenBank/DDBJ whole genome shotgun (WGS) entry which is preliminary data.</text>
</comment>
<dbReference type="Gene3D" id="1.25.40.10">
    <property type="entry name" value="Tetratricopeptide repeat domain"/>
    <property type="match status" value="1"/>
</dbReference>
<name>A0A813KE57_POLGL</name>
<dbReference type="SUPFAM" id="SSF48452">
    <property type="entry name" value="TPR-like"/>
    <property type="match status" value="1"/>
</dbReference>
<organism evidence="2 3">
    <name type="scientific">Polarella glacialis</name>
    <name type="common">Dinoflagellate</name>
    <dbReference type="NCBI Taxonomy" id="89957"/>
    <lineage>
        <taxon>Eukaryota</taxon>
        <taxon>Sar</taxon>
        <taxon>Alveolata</taxon>
        <taxon>Dinophyceae</taxon>
        <taxon>Suessiales</taxon>
        <taxon>Suessiaceae</taxon>
        <taxon>Polarella</taxon>
    </lineage>
</organism>
<protein>
    <submittedName>
        <fullName evidence="2">Uncharacterized protein</fullName>
    </submittedName>
</protein>
<accession>A0A813KE57</accession>
<reference evidence="2" key="1">
    <citation type="submission" date="2021-02" db="EMBL/GenBank/DDBJ databases">
        <authorList>
            <person name="Dougan E. K."/>
            <person name="Rhodes N."/>
            <person name="Thang M."/>
            <person name="Chan C."/>
        </authorList>
    </citation>
    <scope>NUCLEOTIDE SEQUENCE</scope>
</reference>
<proteinExistence type="predicted"/>
<dbReference type="EMBL" id="CAJNNW010029911">
    <property type="protein sequence ID" value="CAE8701848.1"/>
    <property type="molecule type" value="Genomic_DNA"/>
</dbReference>
<sequence>VPQVKAKRILMGVLPQETLPDPEGSDHSAEADDEGDGGDDGRDFAALAARFGFGGAGSAGSGFPQNPGGFLFDDAPPDWAGSLDLDELCQELLGLPIIDAEEEVRAALKKASGEATDADTLAVLLRVFRSARDSALEGYDTWDSPVEYCGRLAQLCDRNFLGASAGDAGRIQDFPSSIVAAVYAECGRTLALASKTNEAGDKLRKSLNVFSMMSDPDEADQRQMAAAHASLARVLRRQGQAAKAQDEYLQALQVLAELTLGPELPGLISEYCEVLVEVGEDAALSPALVELVAFLAE</sequence>
<feature type="non-terminal residue" evidence="2">
    <location>
        <position position="297"/>
    </location>
</feature>
<dbReference type="AlphaFoldDB" id="A0A813KE57"/>
<evidence type="ECO:0000256" key="1">
    <source>
        <dbReference type="SAM" id="MobiDB-lite"/>
    </source>
</evidence>
<feature type="non-terminal residue" evidence="2">
    <location>
        <position position="1"/>
    </location>
</feature>
<gene>
    <name evidence="2" type="ORF">PGLA2088_LOCUS32187</name>
</gene>
<evidence type="ECO:0000313" key="2">
    <source>
        <dbReference type="EMBL" id="CAE8701848.1"/>
    </source>
</evidence>